<dbReference type="Pfam" id="PF09688">
    <property type="entry name" value="Wx5_PLAF3D7"/>
    <property type="match status" value="1"/>
</dbReference>
<evidence type="ECO:0000313" key="2">
    <source>
        <dbReference type="EMBL" id="SBT74160.1"/>
    </source>
</evidence>
<dbReference type="OrthoDB" id="382763at2759"/>
<dbReference type="VEuPathDB" id="PlasmoDB:PocGH01_00207900"/>
<dbReference type="Proteomes" id="UP000243200">
    <property type="component" value="Unassembled WGS sequence"/>
</dbReference>
<evidence type="ECO:0000256" key="1">
    <source>
        <dbReference type="SAM" id="Phobius"/>
    </source>
</evidence>
<gene>
    <name evidence="2" type="primary">PowCR01_000188100</name>
    <name evidence="2" type="ORF">POWCR01_000188100</name>
</gene>
<organism evidence="2 3">
    <name type="scientific">Plasmodium ovale</name>
    <name type="common">malaria parasite P. ovale</name>
    <dbReference type="NCBI Taxonomy" id="36330"/>
    <lineage>
        <taxon>Eukaryota</taxon>
        <taxon>Sar</taxon>
        <taxon>Alveolata</taxon>
        <taxon>Apicomplexa</taxon>
        <taxon>Aconoidasida</taxon>
        <taxon>Haemosporida</taxon>
        <taxon>Plasmodiidae</taxon>
        <taxon>Plasmodium</taxon>
        <taxon>Plasmodium (Plasmodium)</taxon>
    </lineage>
</organism>
<sequence>MKISSELNRKAKSRNSVTQVRNWLSFASPLTALKLNCKNIRVNMLNFFLSIIALILLFWQSRAPYDMNNGVKELYGKGNMCEGKKGNRYERILRSDHINIFQQFANTRKRESNYRMPLTRVIELQPQLSTEIVQEDDDDYEYELEELIDKITDTWNDTFRDMIEDYIDFTEQNNILDNDWKCQMWNQRWYRYLQHLVSSLNAVIQDDSYSLDAKEYVSNEFLYWANNDFIWFLSIVKDEWDTRIENEIVEIQA</sequence>
<feature type="transmembrane region" description="Helical" evidence="1">
    <location>
        <begin position="42"/>
        <end position="59"/>
    </location>
</feature>
<reference evidence="2 3" key="1">
    <citation type="submission" date="2016-06" db="EMBL/GenBank/DDBJ databases">
        <authorList>
            <consortium name="Pathogen Informatics"/>
        </authorList>
    </citation>
    <scope>NUCLEOTIDE SEQUENCE [LARGE SCALE GENOMIC DNA]</scope>
</reference>
<dbReference type="InterPro" id="IPR006496">
    <property type="entry name" value="CHP01606_Plasmodium_spp"/>
</dbReference>
<proteinExistence type="predicted"/>
<dbReference type="AlphaFoldDB" id="A0A1C3KJT1"/>
<dbReference type="EMBL" id="FLRJ01000650">
    <property type="protein sequence ID" value="SBT74160.1"/>
    <property type="molecule type" value="Genomic_DNA"/>
</dbReference>
<keyword evidence="1" id="KW-0812">Transmembrane</keyword>
<keyword evidence="1" id="KW-0472">Membrane</keyword>
<dbReference type="VEuPathDB" id="PlasmoDB:POWCR01_000188100"/>
<evidence type="ECO:0000313" key="3">
    <source>
        <dbReference type="Proteomes" id="UP000243200"/>
    </source>
</evidence>
<name>A0A1C3KJT1_PLAOA</name>
<keyword evidence="1" id="KW-1133">Transmembrane helix</keyword>
<protein>
    <submittedName>
        <fullName evidence="2">Uncharacterized protein</fullName>
    </submittedName>
</protein>
<accession>A0A1C3KJT1</accession>